<dbReference type="AlphaFoldDB" id="A0AAU7JMQ7"/>
<proteinExistence type="predicted"/>
<protein>
    <submittedName>
        <fullName evidence="1">Uncharacterized protein</fullName>
    </submittedName>
</protein>
<evidence type="ECO:0000313" key="1">
    <source>
        <dbReference type="EMBL" id="XBO41404.1"/>
    </source>
</evidence>
<dbReference type="EMBL" id="CP157484">
    <property type="protein sequence ID" value="XBO41404.1"/>
    <property type="molecule type" value="Genomic_DNA"/>
</dbReference>
<dbReference type="RefSeq" id="WP_406858258.1">
    <property type="nucleotide sequence ID" value="NZ_CP157484.1"/>
</dbReference>
<name>A0AAU7JMQ7_9HYPH</name>
<gene>
    <name evidence="1" type="ORF">ABEG18_11805</name>
</gene>
<accession>A0AAU7JMQ7</accession>
<organism evidence="1">
    <name type="scientific">Alsobacter sp. KACC 23698</name>
    <dbReference type="NCBI Taxonomy" id="3149229"/>
    <lineage>
        <taxon>Bacteria</taxon>
        <taxon>Pseudomonadati</taxon>
        <taxon>Pseudomonadota</taxon>
        <taxon>Alphaproteobacteria</taxon>
        <taxon>Hyphomicrobiales</taxon>
        <taxon>Alsobacteraceae</taxon>
        <taxon>Alsobacter</taxon>
    </lineage>
</organism>
<sequence length="107" mass="12114">MRFYSFSFGEMTVSEGDPQRPQTIATQVNLGFRESETTPVQTVTLRIRAPHDPSKTFQATEDEAFRMAGELLRAAAEYCEGRDWRQLAEETRANKSVVFTPSHTPSN</sequence>
<reference evidence="1" key="1">
    <citation type="submission" date="2024-05" db="EMBL/GenBank/DDBJ databases">
        <authorList>
            <person name="Kim S."/>
            <person name="Heo J."/>
            <person name="Choi H."/>
            <person name="Choi Y."/>
            <person name="Kwon S.-W."/>
            <person name="Kim Y."/>
        </authorList>
    </citation>
    <scope>NUCLEOTIDE SEQUENCE</scope>
    <source>
        <strain evidence="1">KACC 23698</strain>
    </source>
</reference>